<accession>A0A930XXF4</accession>
<evidence type="ECO:0000256" key="6">
    <source>
        <dbReference type="SAM" id="MobiDB-lite"/>
    </source>
</evidence>
<reference evidence="8" key="1">
    <citation type="submission" date="2020-10" db="EMBL/GenBank/DDBJ databases">
        <title>An improved Amphimedon queenslandica hologenome assembly reveals how three proteobacterial symbionts can extend the metabolic phenotypic of their marine sponge host.</title>
        <authorList>
            <person name="Degnan B."/>
            <person name="Degnan S."/>
            <person name="Xiang X."/>
        </authorList>
    </citation>
    <scope>NUCLEOTIDE SEQUENCE</scope>
    <source>
        <strain evidence="8">AqS2</strain>
    </source>
</reference>
<dbReference type="SUPFAM" id="SSF53720">
    <property type="entry name" value="ALDH-like"/>
    <property type="match status" value="2"/>
</dbReference>
<evidence type="ECO:0000256" key="3">
    <source>
        <dbReference type="PIRNR" id="PIRNR036490"/>
    </source>
</evidence>
<dbReference type="PIRSF" id="PIRSF036490">
    <property type="entry name" value="Aldedh_dupl"/>
    <property type="match status" value="1"/>
</dbReference>
<keyword evidence="9" id="KW-1185">Reference proteome</keyword>
<sequence length="784" mass="82899">MAPLAYGPAPEDDAPARAWLDARRAKLGHFINGRFSRAGKGSFAVREPATGRLLAKLPQAGAAEVNKAVAAARRAQPAWARRGGHERARLLYALARLLQKHARLFAVLESLDNGKPIRETRDIDIPLAARHFHHHAGWAQLQDELFPGRAPVGVVGQIIPWNFPLLMLAWKVAPALALGNAAVLKPAEQSPLTALLFAELAAEAGLPAGVLNVVLGDGRCGRLLVEADGVDKIAFTGSTAVGKDIRRRTAGRGISLSLELGGKSPFIVFGDADLDAAVEGIVDGVWFNQGEVCCAGSRLLVQESAAPRLLAKLARRLRDMRVGDPLDKSTDVGAVISAAQRARIERMVAGGVKDGGRLLQGELPRGLPAGGCYYPPTLLLDVPRDAEVATEEVFGPVLVAHTFRTSAEAVELANNIRYGLAASVYAEAGGLALEVARRLRAGVVWINSTNLFDAAVGFGGYRESGFGREGGIEGAYEYLKAPLPTRRKPPRRSRAGAPPEAAAGDGIDQTAKHYIGGRQSRPDGGYSYAVADARGGLAGYAARGNRKDVRDAVAAARAAAGKWAMAGPHLRSQLLYHLAEKLSKRRAEFASRLRQLTGATPAAARKETEGACARLFHYAAWCDRHEGVVHEPPLRGLALALPEPLGVVGAACPDEAPLLSFVSLLGPLLAAGNAAVMLPSARHALVAADFYEVIEASDIPAGAVNIVTGHGEDLLGTLAAHMDVDGMWCFRGPAEAKLVEELAAGNVKSSFVGAGVDWEAASAQGAEWMRRASQVKNVWFPHGD</sequence>
<evidence type="ECO:0000256" key="5">
    <source>
        <dbReference type="RuleBase" id="RU003345"/>
    </source>
</evidence>
<name>A0A930XXF4_9GAMM</name>
<dbReference type="FunFam" id="3.40.605.10:FF:000007">
    <property type="entry name" value="NAD/NADP-dependent betaine aldehyde dehydrogenase"/>
    <property type="match status" value="1"/>
</dbReference>
<dbReference type="AlphaFoldDB" id="A0A930XXF4"/>
<comment type="similarity">
    <text evidence="1 3 5">Belongs to the aldehyde dehydrogenase family.</text>
</comment>
<evidence type="ECO:0000259" key="7">
    <source>
        <dbReference type="Pfam" id="PF00171"/>
    </source>
</evidence>
<evidence type="ECO:0000256" key="1">
    <source>
        <dbReference type="ARBA" id="ARBA00009986"/>
    </source>
</evidence>
<gene>
    <name evidence="8" type="ORF">ISN26_01455</name>
</gene>
<dbReference type="InterPro" id="IPR016163">
    <property type="entry name" value="Ald_DH_C"/>
</dbReference>
<dbReference type="InterPro" id="IPR029510">
    <property type="entry name" value="Ald_DH_CS_GLU"/>
</dbReference>
<feature type="region of interest" description="Disordered" evidence="6">
    <location>
        <begin position="484"/>
        <end position="507"/>
    </location>
</feature>
<comment type="caution">
    <text evidence="8">The sequence shown here is derived from an EMBL/GenBank/DDBJ whole genome shotgun (WGS) entry which is preliminary data.</text>
</comment>
<dbReference type="PROSITE" id="PS00687">
    <property type="entry name" value="ALDEHYDE_DEHYDR_GLU"/>
    <property type="match status" value="1"/>
</dbReference>
<dbReference type="InterPro" id="IPR016162">
    <property type="entry name" value="Ald_DH_N"/>
</dbReference>
<feature type="active site" evidence="4">
    <location>
        <position position="259"/>
    </location>
</feature>
<dbReference type="InterPro" id="IPR011408">
    <property type="entry name" value="Aldehyde_DH"/>
</dbReference>
<feature type="domain" description="Aldehyde dehydrogenase" evidence="7">
    <location>
        <begin position="41"/>
        <end position="480"/>
    </location>
</feature>
<dbReference type="InterPro" id="IPR015590">
    <property type="entry name" value="Aldehyde_DH_dom"/>
</dbReference>
<proteinExistence type="inferred from homology"/>
<dbReference type="Proteomes" id="UP000604381">
    <property type="component" value="Unassembled WGS sequence"/>
</dbReference>
<feature type="compositionally biased region" description="Basic residues" evidence="6">
    <location>
        <begin position="485"/>
        <end position="494"/>
    </location>
</feature>
<dbReference type="Gene3D" id="3.40.309.10">
    <property type="entry name" value="Aldehyde Dehydrogenase, Chain A, domain 2"/>
    <property type="match status" value="1"/>
</dbReference>
<evidence type="ECO:0000256" key="4">
    <source>
        <dbReference type="PROSITE-ProRule" id="PRU10007"/>
    </source>
</evidence>
<dbReference type="Gene3D" id="3.40.605.10">
    <property type="entry name" value="Aldehyde Dehydrogenase, Chain A, domain 1"/>
    <property type="match status" value="2"/>
</dbReference>
<organism evidence="8 9">
    <name type="scientific">Candidatus Amphirhobacter heronislandensis</name>
    <dbReference type="NCBI Taxonomy" id="1732024"/>
    <lineage>
        <taxon>Bacteria</taxon>
        <taxon>Pseudomonadati</taxon>
        <taxon>Pseudomonadota</taxon>
        <taxon>Gammaproteobacteria</taxon>
        <taxon>Candidatus Tethybacterales</taxon>
        <taxon>Candidatus Tethybacteraceae</taxon>
        <taxon>Candidatus Amphirhobacter</taxon>
    </lineage>
</organism>
<dbReference type="InterPro" id="IPR016161">
    <property type="entry name" value="Ald_DH/histidinol_DH"/>
</dbReference>
<dbReference type="Pfam" id="PF00171">
    <property type="entry name" value="Aldedh"/>
    <property type="match status" value="2"/>
</dbReference>
<protein>
    <submittedName>
        <fullName evidence="8">Aldehyde dehydrogenase family protein</fullName>
    </submittedName>
</protein>
<evidence type="ECO:0000313" key="9">
    <source>
        <dbReference type="Proteomes" id="UP000604381"/>
    </source>
</evidence>
<dbReference type="GO" id="GO:0016620">
    <property type="term" value="F:oxidoreductase activity, acting on the aldehyde or oxo group of donors, NAD or NADP as acceptor"/>
    <property type="evidence" value="ECO:0007669"/>
    <property type="project" value="UniProtKB-UniRule"/>
</dbReference>
<evidence type="ECO:0000313" key="8">
    <source>
        <dbReference type="EMBL" id="MBF2734753.1"/>
    </source>
</evidence>
<evidence type="ECO:0000256" key="2">
    <source>
        <dbReference type="ARBA" id="ARBA00023002"/>
    </source>
</evidence>
<feature type="domain" description="Aldehyde dehydrogenase" evidence="7">
    <location>
        <begin position="538"/>
        <end position="750"/>
    </location>
</feature>
<dbReference type="EMBL" id="JADHEI010000028">
    <property type="protein sequence ID" value="MBF2734753.1"/>
    <property type="molecule type" value="Genomic_DNA"/>
</dbReference>
<dbReference type="PANTHER" id="PTHR11699">
    <property type="entry name" value="ALDEHYDE DEHYDROGENASE-RELATED"/>
    <property type="match status" value="1"/>
</dbReference>
<keyword evidence="2 5" id="KW-0560">Oxidoreductase</keyword>